<evidence type="ECO:0000313" key="2">
    <source>
        <dbReference type="Proteomes" id="UP000761264"/>
    </source>
</evidence>
<evidence type="ECO:0000313" key="1">
    <source>
        <dbReference type="EMBL" id="NIA68357.1"/>
    </source>
</evidence>
<name>A0A967EVD8_9PROT</name>
<dbReference type="Proteomes" id="UP000761264">
    <property type="component" value="Unassembled WGS sequence"/>
</dbReference>
<reference evidence="1" key="1">
    <citation type="submission" date="2020-03" db="EMBL/GenBank/DDBJ databases">
        <title>Genome of Pelagibius litoralis DSM 21314T.</title>
        <authorList>
            <person name="Wang G."/>
        </authorList>
    </citation>
    <scope>NUCLEOTIDE SEQUENCE</scope>
    <source>
        <strain evidence="1">DSM 21314</strain>
    </source>
</reference>
<proteinExistence type="predicted"/>
<dbReference type="RefSeq" id="WP_167222846.1">
    <property type="nucleotide sequence ID" value="NZ_JAAQPH010000004.1"/>
</dbReference>
<gene>
    <name evidence="1" type="ORF">HBA54_07110</name>
</gene>
<dbReference type="AlphaFoldDB" id="A0A967EVD8"/>
<protein>
    <submittedName>
        <fullName evidence="1">Uncharacterized protein</fullName>
    </submittedName>
</protein>
<organism evidence="1 2">
    <name type="scientific">Pelagibius litoralis</name>
    <dbReference type="NCBI Taxonomy" id="374515"/>
    <lineage>
        <taxon>Bacteria</taxon>
        <taxon>Pseudomonadati</taxon>
        <taxon>Pseudomonadota</taxon>
        <taxon>Alphaproteobacteria</taxon>
        <taxon>Rhodospirillales</taxon>
        <taxon>Rhodovibrionaceae</taxon>
        <taxon>Pelagibius</taxon>
    </lineage>
</organism>
<accession>A0A967EVD8</accession>
<keyword evidence="2" id="KW-1185">Reference proteome</keyword>
<sequence>MNDSLEALKERLKGRFLGRGGVHGLGIRRAENAICVYADMEENPELQAVLTEIQKESGPIRVLVIREARPTASR</sequence>
<dbReference type="EMBL" id="JAAQPH010000004">
    <property type="protein sequence ID" value="NIA68357.1"/>
    <property type="molecule type" value="Genomic_DNA"/>
</dbReference>
<comment type="caution">
    <text evidence="1">The sequence shown here is derived from an EMBL/GenBank/DDBJ whole genome shotgun (WGS) entry which is preliminary data.</text>
</comment>